<evidence type="ECO:0000313" key="1">
    <source>
        <dbReference type="EMBL" id="KAK8959541.1"/>
    </source>
</evidence>
<dbReference type="PANTHER" id="PTHR22762">
    <property type="entry name" value="ALPHA-GLUCOSIDASE"/>
    <property type="match status" value="1"/>
</dbReference>
<dbReference type="CDD" id="cd14752">
    <property type="entry name" value="GH31_N"/>
    <property type="match status" value="1"/>
</dbReference>
<organism evidence="1 2">
    <name type="scientific">Platanthera guangdongensis</name>
    <dbReference type="NCBI Taxonomy" id="2320717"/>
    <lineage>
        <taxon>Eukaryota</taxon>
        <taxon>Viridiplantae</taxon>
        <taxon>Streptophyta</taxon>
        <taxon>Embryophyta</taxon>
        <taxon>Tracheophyta</taxon>
        <taxon>Spermatophyta</taxon>
        <taxon>Magnoliopsida</taxon>
        <taxon>Liliopsida</taxon>
        <taxon>Asparagales</taxon>
        <taxon>Orchidaceae</taxon>
        <taxon>Orchidoideae</taxon>
        <taxon>Orchideae</taxon>
        <taxon>Orchidinae</taxon>
        <taxon>Platanthera</taxon>
    </lineage>
</organism>
<keyword evidence="2" id="KW-1185">Reference proteome</keyword>
<dbReference type="Proteomes" id="UP001412067">
    <property type="component" value="Unassembled WGS sequence"/>
</dbReference>
<protein>
    <submittedName>
        <fullName evidence="1">Uncharacterized protein</fullName>
    </submittedName>
</protein>
<proteinExistence type="predicted"/>
<dbReference type="SUPFAM" id="SSF74650">
    <property type="entry name" value="Galactose mutarotase-like"/>
    <property type="match status" value="1"/>
</dbReference>
<dbReference type="EMBL" id="JBBWWR010000011">
    <property type="protein sequence ID" value="KAK8959541.1"/>
    <property type="molecule type" value="Genomic_DNA"/>
</dbReference>
<reference evidence="1 2" key="1">
    <citation type="journal article" date="2022" name="Nat. Plants">
        <title>Genomes of leafy and leafless Platanthera orchids illuminate the evolution of mycoheterotrophy.</title>
        <authorList>
            <person name="Li M.H."/>
            <person name="Liu K.W."/>
            <person name="Li Z."/>
            <person name="Lu H.C."/>
            <person name="Ye Q.L."/>
            <person name="Zhang D."/>
            <person name="Wang J.Y."/>
            <person name="Li Y.F."/>
            <person name="Zhong Z.M."/>
            <person name="Liu X."/>
            <person name="Yu X."/>
            <person name="Liu D.K."/>
            <person name="Tu X.D."/>
            <person name="Liu B."/>
            <person name="Hao Y."/>
            <person name="Liao X.Y."/>
            <person name="Jiang Y.T."/>
            <person name="Sun W.H."/>
            <person name="Chen J."/>
            <person name="Chen Y.Q."/>
            <person name="Ai Y."/>
            <person name="Zhai J.W."/>
            <person name="Wu S.S."/>
            <person name="Zhou Z."/>
            <person name="Hsiao Y.Y."/>
            <person name="Wu W.L."/>
            <person name="Chen Y.Y."/>
            <person name="Lin Y.F."/>
            <person name="Hsu J.L."/>
            <person name="Li C.Y."/>
            <person name="Wang Z.W."/>
            <person name="Zhao X."/>
            <person name="Zhong W.Y."/>
            <person name="Ma X.K."/>
            <person name="Ma L."/>
            <person name="Huang J."/>
            <person name="Chen G.Z."/>
            <person name="Huang M.Z."/>
            <person name="Huang L."/>
            <person name="Peng D.H."/>
            <person name="Luo Y.B."/>
            <person name="Zou S.Q."/>
            <person name="Chen S.P."/>
            <person name="Lan S."/>
            <person name="Tsai W.C."/>
            <person name="Van de Peer Y."/>
            <person name="Liu Z.J."/>
        </authorList>
    </citation>
    <scope>NUCLEOTIDE SEQUENCE [LARGE SCALE GENOMIC DNA]</scope>
    <source>
        <strain evidence="1">Lor288</strain>
    </source>
</reference>
<dbReference type="InterPro" id="IPR011013">
    <property type="entry name" value="Gal_mutarotase_sf_dom"/>
</dbReference>
<sequence length="164" mass="18301">MGHTVLSPPNSDLALVLTNSSPVDFTVNCCSSGEIFFRTDEECAVFKNRYLEILSWLPVDRANLYAISEHTRKSFRLVSGEKLTLWNANSSSMILDVNLYVSHPIYMDVGGRRLTSCCFLIATMDMIYSGSSITYKLTGGVLDFYIFAGPSPVEILDQYMELIG</sequence>
<evidence type="ECO:0000313" key="2">
    <source>
        <dbReference type="Proteomes" id="UP001412067"/>
    </source>
</evidence>
<name>A0ABR2M7D1_9ASPA</name>
<comment type="caution">
    <text evidence="1">The sequence shown here is derived from an EMBL/GenBank/DDBJ whole genome shotgun (WGS) entry which is preliminary data.</text>
</comment>
<dbReference type="Gene3D" id="2.60.40.1760">
    <property type="entry name" value="glycosyl hydrolase (family 31)"/>
    <property type="match status" value="1"/>
</dbReference>
<accession>A0ABR2M7D1</accession>
<dbReference type="PANTHER" id="PTHR22762:SF133">
    <property type="entry name" value="P-TYPE DOMAIN-CONTAINING PROTEIN"/>
    <property type="match status" value="1"/>
</dbReference>
<gene>
    <name evidence="1" type="ORF">KSP40_PGU011484</name>
</gene>